<name>A0A0G1WEX9_9BACT</name>
<dbReference type="InterPro" id="IPR000115">
    <property type="entry name" value="PRibGlycinamide_synth"/>
</dbReference>
<keyword evidence="5 12" id="KW-0436">Ligase</keyword>
<feature type="domain" description="ATP-grasp" evidence="14">
    <location>
        <begin position="110"/>
        <end position="317"/>
    </location>
</feature>
<dbReference type="SUPFAM" id="SSF56059">
    <property type="entry name" value="Glutathione synthetase ATP-binding domain-like"/>
    <property type="match status" value="1"/>
</dbReference>
<dbReference type="Gene3D" id="3.30.470.20">
    <property type="entry name" value="ATP-grasp fold, B domain"/>
    <property type="match status" value="1"/>
</dbReference>
<evidence type="ECO:0000256" key="11">
    <source>
        <dbReference type="ARBA" id="ARBA00042864"/>
    </source>
</evidence>
<dbReference type="GO" id="GO:0005524">
    <property type="term" value="F:ATP binding"/>
    <property type="evidence" value="ECO:0007669"/>
    <property type="project" value="UniProtKB-UniRule"/>
</dbReference>
<dbReference type="UniPathway" id="UPA00074">
    <property type="reaction ID" value="UER00125"/>
</dbReference>
<dbReference type="Proteomes" id="UP000033982">
    <property type="component" value="Unassembled WGS sequence"/>
</dbReference>
<proteinExistence type="inferred from homology"/>
<gene>
    <name evidence="12" type="primary">purD</name>
    <name evidence="15" type="ORF">UY58_C0005G0011</name>
</gene>
<dbReference type="SMART" id="SM01210">
    <property type="entry name" value="GARS_C"/>
    <property type="match status" value="1"/>
</dbReference>
<dbReference type="NCBIfam" id="TIGR00877">
    <property type="entry name" value="purD"/>
    <property type="match status" value="1"/>
</dbReference>
<dbReference type="EMBL" id="LCQN01000005">
    <property type="protein sequence ID" value="KKW17338.1"/>
    <property type="molecule type" value="Genomic_DNA"/>
</dbReference>
<evidence type="ECO:0000256" key="13">
    <source>
        <dbReference type="PROSITE-ProRule" id="PRU00409"/>
    </source>
</evidence>
<dbReference type="InterPro" id="IPR016185">
    <property type="entry name" value="PreATP-grasp_dom_sf"/>
</dbReference>
<evidence type="ECO:0000256" key="9">
    <source>
        <dbReference type="ARBA" id="ARBA00038345"/>
    </source>
</evidence>
<dbReference type="PANTHER" id="PTHR43472:SF1">
    <property type="entry name" value="PHOSPHORIBOSYLAMINE--GLYCINE LIGASE, CHLOROPLASTIC"/>
    <property type="match status" value="1"/>
</dbReference>
<dbReference type="InterPro" id="IPR020562">
    <property type="entry name" value="PRibGlycinamide_synth_N"/>
</dbReference>
<dbReference type="Gene3D" id="3.90.600.10">
    <property type="entry name" value="Phosphoribosylglycinamide synthetase, C-terminal domain"/>
    <property type="match status" value="1"/>
</dbReference>
<evidence type="ECO:0000256" key="3">
    <source>
        <dbReference type="ARBA" id="ARBA00005174"/>
    </source>
</evidence>
<dbReference type="InterPro" id="IPR011054">
    <property type="entry name" value="Rudment_hybrid_motif"/>
</dbReference>
<dbReference type="PATRIC" id="fig|1619043.3.peg.210"/>
<dbReference type="EC" id="6.3.4.13" evidence="4 12"/>
<dbReference type="GO" id="GO:0009113">
    <property type="term" value="P:purine nucleobase biosynthetic process"/>
    <property type="evidence" value="ECO:0007669"/>
    <property type="project" value="InterPro"/>
</dbReference>
<dbReference type="InterPro" id="IPR020561">
    <property type="entry name" value="PRibGlycinamid_synth_ATP-grasp"/>
</dbReference>
<dbReference type="Gene3D" id="3.40.50.20">
    <property type="match status" value="1"/>
</dbReference>
<accession>A0A0G1WEX9</accession>
<dbReference type="Pfam" id="PF02844">
    <property type="entry name" value="GARS_N"/>
    <property type="match status" value="1"/>
</dbReference>
<dbReference type="GO" id="GO:0004637">
    <property type="term" value="F:phosphoribosylamine-glycine ligase activity"/>
    <property type="evidence" value="ECO:0007669"/>
    <property type="project" value="UniProtKB-UniRule"/>
</dbReference>
<dbReference type="InterPro" id="IPR037123">
    <property type="entry name" value="PRibGlycinamide_synth_C_sf"/>
</dbReference>
<dbReference type="InterPro" id="IPR013815">
    <property type="entry name" value="ATP_grasp_subdomain_1"/>
</dbReference>
<dbReference type="HAMAP" id="MF_00138">
    <property type="entry name" value="GARS"/>
    <property type="match status" value="1"/>
</dbReference>
<evidence type="ECO:0000256" key="6">
    <source>
        <dbReference type="ARBA" id="ARBA00022741"/>
    </source>
</evidence>
<protein>
    <recommendedName>
        <fullName evidence="4 12">Phosphoribosylamine--glycine ligase</fullName>
        <ecNumber evidence="4 12">6.3.4.13</ecNumber>
    </recommendedName>
    <alternativeName>
        <fullName evidence="12">GARS</fullName>
    </alternativeName>
    <alternativeName>
        <fullName evidence="10 12">Glycinamide ribonucleotide synthetase</fullName>
    </alternativeName>
    <alternativeName>
        <fullName evidence="11 12">Phosphoribosylglycinamide synthetase</fullName>
    </alternativeName>
</protein>
<dbReference type="SMART" id="SM01209">
    <property type="entry name" value="GARS_A"/>
    <property type="match status" value="1"/>
</dbReference>
<reference evidence="15 16" key="1">
    <citation type="journal article" date="2015" name="Nature">
        <title>rRNA introns, odd ribosomes, and small enigmatic genomes across a large radiation of phyla.</title>
        <authorList>
            <person name="Brown C.T."/>
            <person name="Hug L.A."/>
            <person name="Thomas B.C."/>
            <person name="Sharon I."/>
            <person name="Castelle C.J."/>
            <person name="Singh A."/>
            <person name="Wilkins M.J."/>
            <person name="Williams K.H."/>
            <person name="Banfield J.F."/>
        </authorList>
    </citation>
    <scope>NUCLEOTIDE SEQUENCE [LARGE SCALE GENOMIC DNA]</scope>
</reference>
<dbReference type="AlphaFoldDB" id="A0A0G1WEX9"/>
<comment type="pathway">
    <text evidence="3 12">Purine metabolism; IMP biosynthesis via de novo pathway; N(1)-(5-phospho-D-ribosyl)glycinamide from 5-phospho-alpha-D-ribose 1-diphosphate: step 2/2.</text>
</comment>
<evidence type="ECO:0000256" key="1">
    <source>
        <dbReference type="ARBA" id="ARBA00001936"/>
    </source>
</evidence>
<keyword evidence="8 13" id="KW-0067">ATP-binding</keyword>
<evidence type="ECO:0000259" key="14">
    <source>
        <dbReference type="PROSITE" id="PS50975"/>
    </source>
</evidence>
<dbReference type="GO" id="GO:0006189">
    <property type="term" value="P:'de novo' IMP biosynthetic process"/>
    <property type="evidence" value="ECO:0007669"/>
    <property type="project" value="UniProtKB-UniRule"/>
</dbReference>
<dbReference type="Gene3D" id="3.30.1490.20">
    <property type="entry name" value="ATP-grasp fold, A domain"/>
    <property type="match status" value="1"/>
</dbReference>
<comment type="caution">
    <text evidence="15">The sequence shown here is derived from an EMBL/GenBank/DDBJ whole genome shotgun (WGS) entry which is preliminary data.</text>
</comment>
<evidence type="ECO:0000256" key="5">
    <source>
        <dbReference type="ARBA" id="ARBA00022598"/>
    </source>
</evidence>
<dbReference type="SUPFAM" id="SSF51246">
    <property type="entry name" value="Rudiment single hybrid motif"/>
    <property type="match status" value="1"/>
</dbReference>
<dbReference type="InterPro" id="IPR020560">
    <property type="entry name" value="PRibGlycinamide_synth_C-dom"/>
</dbReference>
<dbReference type="InterPro" id="IPR020559">
    <property type="entry name" value="PRibGlycinamide_synth_CS"/>
</dbReference>
<dbReference type="Pfam" id="PF01071">
    <property type="entry name" value="GARS_A"/>
    <property type="match status" value="1"/>
</dbReference>
<organism evidence="15 16">
    <name type="scientific">Candidatus Magasanikbacteria bacterium GW2011_GWA2_50_22</name>
    <dbReference type="NCBI Taxonomy" id="1619043"/>
    <lineage>
        <taxon>Bacteria</taxon>
        <taxon>Candidatus Magasanikiibacteriota</taxon>
    </lineage>
</organism>
<dbReference type="PANTHER" id="PTHR43472">
    <property type="entry name" value="PHOSPHORIBOSYLAMINE--GLYCINE LIGASE"/>
    <property type="match status" value="1"/>
</dbReference>
<evidence type="ECO:0000313" key="16">
    <source>
        <dbReference type="Proteomes" id="UP000033982"/>
    </source>
</evidence>
<comment type="catalytic activity">
    <reaction evidence="12">
        <text>5-phospho-beta-D-ribosylamine + glycine + ATP = N(1)-(5-phospho-beta-D-ribosyl)glycinamide + ADP + phosphate + H(+)</text>
        <dbReference type="Rhea" id="RHEA:17453"/>
        <dbReference type="ChEBI" id="CHEBI:15378"/>
        <dbReference type="ChEBI" id="CHEBI:30616"/>
        <dbReference type="ChEBI" id="CHEBI:43474"/>
        <dbReference type="ChEBI" id="CHEBI:57305"/>
        <dbReference type="ChEBI" id="CHEBI:58681"/>
        <dbReference type="ChEBI" id="CHEBI:143788"/>
        <dbReference type="ChEBI" id="CHEBI:456216"/>
        <dbReference type="EC" id="6.3.4.13"/>
    </reaction>
</comment>
<dbReference type="SUPFAM" id="SSF52440">
    <property type="entry name" value="PreATP-grasp domain"/>
    <property type="match status" value="1"/>
</dbReference>
<comment type="cofactor">
    <cofactor evidence="1">
        <name>Mn(2+)</name>
        <dbReference type="ChEBI" id="CHEBI:29035"/>
    </cofactor>
</comment>
<sequence length="439" mass="47500">MKILLIGSGAREHAIGEALTRSPQGADLFVFGSSRNPGLLKLSSGYETGKTDDPSAVVSYAQRVKPDFAIVGPEAPLAAGVVDALQTIGVFSVGPTKMAAQLESSKSFTRKLLVEAGIEVYPKFKVVSDLSDLSDVSWLNGEMVVKPDGLTGGKGVKVQGDHFQTAEEGIAYAKECLDKDGSVLIEEKLIGQEFSLMSFTDGAHLLHMPSVQDNKRLLEGDRGPNTGGMGSVSDADHSLPFLTENDIHIAQETNERVIHALKKKGIEYRGIIYGNYIAVRDGIKLIEYNARLGDPEAMNVLSILESDFVEICQGIINGNLNDVKAAFSHKATVCKYVVPEGYPDKPVKDVKIDVSAVNQNKVKLYFASVDERNDGLYMTGSRAIGVVGIADTLAEAERLAEIEIQKIQGPVVHRTDIGTHALLNKRIEMLKIIRHSSIK</sequence>
<evidence type="ECO:0000256" key="2">
    <source>
        <dbReference type="ARBA" id="ARBA00001946"/>
    </source>
</evidence>
<evidence type="ECO:0000256" key="7">
    <source>
        <dbReference type="ARBA" id="ARBA00022755"/>
    </source>
</evidence>
<dbReference type="PROSITE" id="PS00184">
    <property type="entry name" value="GARS"/>
    <property type="match status" value="1"/>
</dbReference>
<evidence type="ECO:0000256" key="10">
    <source>
        <dbReference type="ARBA" id="ARBA00042242"/>
    </source>
</evidence>
<evidence type="ECO:0000256" key="8">
    <source>
        <dbReference type="ARBA" id="ARBA00022840"/>
    </source>
</evidence>
<dbReference type="InterPro" id="IPR011761">
    <property type="entry name" value="ATP-grasp"/>
</dbReference>
<evidence type="ECO:0000256" key="4">
    <source>
        <dbReference type="ARBA" id="ARBA00013255"/>
    </source>
</evidence>
<keyword evidence="6 13" id="KW-0547">Nucleotide-binding</keyword>
<comment type="cofactor">
    <cofactor evidence="2">
        <name>Mg(2+)</name>
        <dbReference type="ChEBI" id="CHEBI:18420"/>
    </cofactor>
</comment>
<dbReference type="PROSITE" id="PS50975">
    <property type="entry name" value="ATP_GRASP"/>
    <property type="match status" value="1"/>
</dbReference>
<dbReference type="GO" id="GO:0046872">
    <property type="term" value="F:metal ion binding"/>
    <property type="evidence" value="ECO:0007669"/>
    <property type="project" value="InterPro"/>
</dbReference>
<dbReference type="Pfam" id="PF02843">
    <property type="entry name" value="GARS_C"/>
    <property type="match status" value="1"/>
</dbReference>
<evidence type="ECO:0000313" key="15">
    <source>
        <dbReference type="EMBL" id="KKW17338.1"/>
    </source>
</evidence>
<keyword evidence="7 12" id="KW-0658">Purine biosynthesis</keyword>
<evidence type="ECO:0000256" key="12">
    <source>
        <dbReference type="HAMAP-Rule" id="MF_00138"/>
    </source>
</evidence>
<comment type="similarity">
    <text evidence="9 12">Belongs to the GARS family.</text>
</comment>